<reference evidence="1" key="1">
    <citation type="submission" date="2020-01" db="EMBL/GenBank/DDBJ databases">
        <authorList>
            <person name="Mishra B."/>
        </authorList>
    </citation>
    <scope>NUCLEOTIDE SEQUENCE [LARGE SCALE GENOMIC DNA]</scope>
</reference>
<evidence type="ECO:0000313" key="2">
    <source>
        <dbReference type="Proteomes" id="UP000467841"/>
    </source>
</evidence>
<accession>A0A6D2KIJ7</accession>
<organism evidence="1 2">
    <name type="scientific">Microthlaspi erraticum</name>
    <dbReference type="NCBI Taxonomy" id="1685480"/>
    <lineage>
        <taxon>Eukaryota</taxon>
        <taxon>Viridiplantae</taxon>
        <taxon>Streptophyta</taxon>
        <taxon>Embryophyta</taxon>
        <taxon>Tracheophyta</taxon>
        <taxon>Spermatophyta</taxon>
        <taxon>Magnoliopsida</taxon>
        <taxon>eudicotyledons</taxon>
        <taxon>Gunneridae</taxon>
        <taxon>Pentapetalae</taxon>
        <taxon>rosids</taxon>
        <taxon>malvids</taxon>
        <taxon>Brassicales</taxon>
        <taxon>Brassicaceae</taxon>
        <taxon>Coluteocarpeae</taxon>
        <taxon>Microthlaspi</taxon>
    </lineage>
</organism>
<evidence type="ECO:0000313" key="1">
    <source>
        <dbReference type="EMBL" id="CAA7051750.1"/>
    </source>
</evidence>
<gene>
    <name evidence="1" type="ORF">MERR_LOCUS38985</name>
</gene>
<proteinExistence type="predicted"/>
<dbReference type="EMBL" id="CACVBM020001490">
    <property type="protein sequence ID" value="CAA7051750.1"/>
    <property type="molecule type" value="Genomic_DNA"/>
</dbReference>
<name>A0A6D2KIJ7_9BRAS</name>
<dbReference type="Proteomes" id="UP000467841">
    <property type="component" value="Unassembled WGS sequence"/>
</dbReference>
<keyword evidence="2" id="KW-1185">Reference proteome</keyword>
<protein>
    <submittedName>
        <fullName evidence="1">Uncharacterized protein</fullName>
    </submittedName>
</protein>
<comment type="caution">
    <text evidence="1">The sequence shown here is derived from an EMBL/GenBank/DDBJ whole genome shotgun (WGS) entry which is preliminary data.</text>
</comment>
<sequence>MLWPLVKFESIRTSGLIDPSQSGQYGSGRGFLAILEFGSFVLYLLWKCVIEAPGSLFQPEVRAYALIWFCRPLVAPRTTGWGSSVYLLKVVRLFLGIGYYPPLKPSLNLHRYDGCGRL</sequence>
<dbReference type="AlphaFoldDB" id="A0A6D2KIJ7"/>